<keyword evidence="3" id="KW-1185">Reference proteome</keyword>
<dbReference type="EMBL" id="BAABAQ010000001">
    <property type="protein sequence ID" value="GAA4179190.1"/>
    <property type="molecule type" value="Genomic_DNA"/>
</dbReference>
<feature type="domain" description="Antitoxin SocA-like Panacea" evidence="1">
    <location>
        <begin position="40"/>
        <end position="126"/>
    </location>
</feature>
<proteinExistence type="predicted"/>
<sequence length="198" mass="22088">MTKNPHPAGHEPYPDPMPLSAHAIAAALRQRQPGMGVKKLHKLLYYAQGHHLAAFGQPLFRESISAWDMGPVVGQVWGDEKYGALIEEPPELTEAELNTIGYVLSRYGGLTATDLENLTHSEAPWQRADRDRPPGGKARMELESLQEFFANQVDDDEDEPQPDRAQFARMLEGIEQRRAEPASPDSPEDIRAWLAARA</sequence>
<reference evidence="3" key="1">
    <citation type="journal article" date="2019" name="Int. J. Syst. Evol. Microbiol.">
        <title>The Global Catalogue of Microorganisms (GCM) 10K type strain sequencing project: providing services to taxonomists for standard genome sequencing and annotation.</title>
        <authorList>
            <consortium name="The Broad Institute Genomics Platform"/>
            <consortium name="The Broad Institute Genome Sequencing Center for Infectious Disease"/>
            <person name="Wu L."/>
            <person name="Ma J."/>
        </authorList>
    </citation>
    <scope>NUCLEOTIDE SEQUENCE [LARGE SCALE GENOMIC DNA]</scope>
    <source>
        <strain evidence="3">JCM 17388</strain>
    </source>
</reference>
<protein>
    <recommendedName>
        <fullName evidence="1">Antitoxin SocA-like Panacea domain-containing protein</fullName>
    </recommendedName>
</protein>
<dbReference type="InterPro" id="IPR025272">
    <property type="entry name" value="SocA_Panacea"/>
</dbReference>
<evidence type="ECO:0000313" key="2">
    <source>
        <dbReference type="EMBL" id="GAA4179190.1"/>
    </source>
</evidence>
<name>A0ABP8A7G5_9ACTN</name>
<gene>
    <name evidence="2" type="ORF">GCM10022252_00330</name>
</gene>
<accession>A0ABP8A7G5</accession>
<evidence type="ECO:0000259" key="1">
    <source>
        <dbReference type="Pfam" id="PF13274"/>
    </source>
</evidence>
<dbReference type="Proteomes" id="UP001501251">
    <property type="component" value="Unassembled WGS sequence"/>
</dbReference>
<evidence type="ECO:0000313" key="3">
    <source>
        <dbReference type="Proteomes" id="UP001501251"/>
    </source>
</evidence>
<dbReference type="Pfam" id="PF13274">
    <property type="entry name" value="SocA_Panacea"/>
    <property type="match status" value="1"/>
</dbReference>
<organism evidence="2 3">
    <name type="scientific">Streptosporangium oxazolinicum</name>
    <dbReference type="NCBI Taxonomy" id="909287"/>
    <lineage>
        <taxon>Bacteria</taxon>
        <taxon>Bacillati</taxon>
        <taxon>Actinomycetota</taxon>
        <taxon>Actinomycetes</taxon>
        <taxon>Streptosporangiales</taxon>
        <taxon>Streptosporangiaceae</taxon>
        <taxon>Streptosporangium</taxon>
    </lineage>
</organism>
<comment type="caution">
    <text evidence="2">The sequence shown here is derived from an EMBL/GenBank/DDBJ whole genome shotgun (WGS) entry which is preliminary data.</text>
</comment>